<reference evidence="1" key="1">
    <citation type="submission" date="2014-11" db="EMBL/GenBank/DDBJ databases">
        <authorList>
            <person name="Amaro Gonzalez C."/>
        </authorList>
    </citation>
    <scope>NUCLEOTIDE SEQUENCE</scope>
</reference>
<accession>A0A0E9TA25</accession>
<reference evidence="1" key="2">
    <citation type="journal article" date="2015" name="Fish Shellfish Immunol.">
        <title>Early steps in the European eel (Anguilla anguilla)-Vibrio vulnificus interaction in the gills: Role of the RtxA13 toxin.</title>
        <authorList>
            <person name="Callol A."/>
            <person name="Pajuelo D."/>
            <person name="Ebbesson L."/>
            <person name="Teles M."/>
            <person name="MacKenzie S."/>
            <person name="Amaro C."/>
        </authorList>
    </citation>
    <scope>NUCLEOTIDE SEQUENCE</scope>
</reference>
<proteinExistence type="predicted"/>
<protein>
    <submittedName>
        <fullName evidence="1">Uncharacterized protein</fullName>
    </submittedName>
</protein>
<name>A0A0E9TA25_ANGAN</name>
<organism evidence="1">
    <name type="scientific">Anguilla anguilla</name>
    <name type="common">European freshwater eel</name>
    <name type="synonym">Muraena anguilla</name>
    <dbReference type="NCBI Taxonomy" id="7936"/>
    <lineage>
        <taxon>Eukaryota</taxon>
        <taxon>Metazoa</taxon>
        <taxon>Chordata</taxon>
        <taxon>Craniata</taxon>
        <taxon>Vertebrata</taxon>
        <taxon>Euteleostomi</taxon>
        <taxon>Actinopterygii</taxon>
        <taxon>Neopterygii</taxon>
        <taxon>Teleostei</taxon>
        <taxon>Anguilliformes</taxon>
        <taxon>Anguillidae</taxon>
        <taxon>Anguilla</taxon>
    </lineage>
</organism>
<dbReference type="AlphaFoldDB" id="A0A0E9TA25"/>
<evidence type="ECO:0000313" key="1">
    <source>
        <dbReference type="EMBL" id="JAH49588.1"/>
    </source>
</evidence>
<sequence>MTRWAAALRGEMWWFPERSKPQGPAFSLALEPPAQPALCVTENVFSLLPSEERKSKK</sequence>
<dbReference type="EMBL" id="GBXM01058989">
    <property type="protein sequence ID" value="JAH49588.1"/>
    <property type="molecule type" value="Transcribed_RNA"/>
</dbReference>